<reference evidence="7" key="1">
    <citation type="submission" date="2023-08" db="EMBL/GenBank/DDBJ databases">
        <title>Chromosome-level Genome Assembly of mud carp (Cirrhinus molitorella).</title>
        <authorList>
            <person name="Liu H."/>
        </authorList>
    </citation>
    <scope>NUCLEOTIDE SEQUENCE</scope>
    <source>
        <strain evidence="7">Prfri</strain>
        <tissue evidence="7">Muscle</tissue>
    </source>
</reference>
<dbReference type="AlphaFoldDB" id="A0AA88PHV8"/>
<dbReference type="Pfam" id="PF07690">
    <property type="entry name" value="MFS_1"/>
    <property type="match status" value="1"/>
</dbReference>
<dbReference type="PANTHER" id="PTHR23080:SF133">
    <property type="entry name" value="SI:CH211-262I1.5-RELATED"/>
    <property type="match status" value="1"/>
</dbReference>
<feature type="transmembrane region" description="Helical" evidence="4">
    <location>
        <begin position="52"/>
        <end position="71"/>
    </location>
</feature>
<feature type="transmembrane region" description="Helical" evidence="4">
    <location>
        <begin position="377"/>
        <end position="399"/>
    </location>
</feature>
<feature type="domain" description="Transposase Helix-turn-helix" evidence="6">
    <location>
        <begin position="486"/>
        <end position="534"/>
    </location>
</feature>
<feature type="transmembrane region" description="Helical" evidence="4">
    <location>
        <begin position="115"/>
        <end position="138"/>
    </location>
</feature>
<accession>A0AA88PHV8</accession>
<feature type="transmembrane region" description="Helical" evidence="4">
    <location>
        <begin position="222"/>
        <end position="240"/>
    </location>
</feature>
<organism evidence="7 8">
    <name type="scientific">Cirrhinus molitorella</name>
    <name type="common">mud carp</name>
    <dbReference type="NCBI Taxonomy" id="172907"/>
    <lineage>
        <taxon>Eukaryota</taxon>
        <taxon>Metazoa</taxon>
        <taxon>Chordata</taxon>
        <taxon>Craniata</taxon>
        <taxon>Vertebrata</taxon>
        <taxon>Euteleostomi</taxon>
        <taxon>Actinopterygii</taxon>
        <taxon>Neopterygii</taxon>
        <taxon>Teleostei</taxon>
        <taxon>Ostariophysi</taxon>
        <taxon>Cypriniformes</taxon>
        <taxon>Cyprinidae</taxon>
        <taxon>Labeoninae</taxon>
        <taxon>Labeonini</taxon>
        <taxon>Cirrhinus</taxon>
    </lineage>
</organism>
<dbReference type="PANTHER" id="PTHR23080">
    <property type="entry name" value="THAP DOMAIN PROTEIN"/>
    <property type="match status" value="1"/>
</dbReference>
<evidence type="ECO:0000259" key="5">
    <source>
        <dbReference type="Pfam" id="PF13359"/>
    </source>
</evidence>
<dbReference type="Gene3D" id="1.20.1250.20">
    <property type="entry name" value="MFS general substrate transporter like domains"/>
    <property type="match status" value="1"/>
</dbReference>
<evidence type="ECO:0000256" key="1">
    <source>
        <dbReference type="ARBA" id="ARBA00001968"/>
    </source>
</evidence>
<evidence type="ECO:0000313" key="7">
    <source>
        <dbReference type="EMBL" id="KAK2874441.1"/>
    </source>
</evidence>
<feature type="transmembrane region" description="Helical" evidence="4">
    <location>
        <begin position="83"/>
        <end position="103"/>
    </location>
</feature>
<dbReference type="Pfam" id="PF13613">
    <property type="entry name" value="HTH_Tnp_4"/>
    <property type="match status" value="1"/>
</dbReference>
<comment type="caution">
    <text evidence="7">The sequence shown here is derived from an EMBL/GenBank/DDBJ whole genome shotgun (WGS) entry which is preliminary data.</text>
</comment>
<evidence type="ECO:0000259" key="6">
    <source>
        <dbReference type="Pfam" id="PF13613"/>
    </source>
</evidence>
<protein>
    <submittedName>
        <fullName evidence="7">Uncharacterized protein</fullName>
    </submittedName>
</protein>
<feature type="transmembrane region" description="Helical" evidence="4">
    <location>
        <begin position="150"/>
        <end position="170"/>
    </location>
</feature>
<feature type="transmembrane region" description="Helical" evidence="4">
    <location>
        <begin position="260"/>
        <end position="283"/>
    </location>
</feature>
<dbReference type="SUPFAM" id="SSF103473">
    <property type="entry name" value="MFS general substrate transporter"/>
    <property type="match status" value="1"/>
</dbReference>
<gene>
    <name evidence="7" type="ORF">Q8A67_021594</name>
</gene>
<evidence type="ECO:0000313" key="8">
    <source>
        <dbReference type="Proteomes" id="UP001187343"/>
    </source>
</evidence>
<comment type="cofactor">
    <cofactor evidence="1">
        <name>a divalent metal cation</name>
        <dbReference type="ChEBI" id="CHEBI:60240"/>
    </cofactor>
</comment>
<dbReference type="InterPro" id="IPR036259">
    <property type="entry name" value="MFS_trans_sf"/>
</dbReference>
<comment type="subcellular location">
    <subcellularLocation>
        <location evidence="2">Membrane</location>
        <topology evidence="2">Multi-pass membrane protein</topology>
    </subcellularLocation>
</comment>
<feature type="transmembrane region" description="Helical" evidence="4">
    <location>
        <begin position="290"/>
        <end position="310"/>
    </location>
</feature>
<dbReference type="GO" id="GO:0022857">
    <property type="term" value="F:transmembrane transporter activity"/>
    <property type="evidence" value="ECO:0007669"/>
    <property type="project" value="InterPro"/>
</dbReference>
<keyword evidence="4" id="KW-1133">Transmembrane helix</keyword>
<sequence length="724" mass="80140">MGVILTLVEPVVVINKLGTSFFEMALTQTIYNQSLKTTEGDSDRAQALSSHFLLIQSVLSSVAAMLSIIPLSRMADRHGPKVYLVTSQMGSVLGMFMLVIFMYCDVPLEFLYLGSLLHGLSGGGPMFWAGVAALASLSSEQGKRTLKLNIVDFCFGIAGVVGDLLSGYLYQIGPSILLLTAIMVSVVALLYSVFAFTDSRRSLSESEPLLTESQSGKTMDRVSVGMLMTCMVLFMLGMVGAENVLQLFVLKPPLSWDSVWAGYGRAATSAMYLSSFLGVLCLFNVLGDTALTLLGIVSNCTGMAIMAFAVESWVYFLARGIMMFACVPMPTLRAMLSKNLHPQQYGRVFGLLQLVLAVTDLLSNIFFTSIYPLTLGWFSGFCFLLSCAISYISAIPIMYTEDLRKEVERLKRRVAELAVLQRFCLGRFAASDDDIQFYTRFATYNHLMAFWRLIEPASHNMVGLTRARTAAATEVGSSNSTSCQSMQPIDEFFLFLVNLAVGLTERDLAHRFNIHQSAVSRIIKTWASFLCAILGSVRIWMSEEAVEAHMPKEFQDYPGTHVVIECIEMRCQAPSFLLLQGEGSQCTYRGLIGMAPHGAVTFVSSIFAGSVSDKELLKKSGIVSLLKPEMAIMVNKVLFIDDCVPCKVYQPAYLLKMEQMPVDKVREAQLRVHIERLFRRVKQHKLLDTVIPSSDTRTINRLYTVACLLINYQNGPLLKAWAND</sequence>
<evidence type="ECO:0000256" key="2">
    <source>
        <dbReference type="ARBA" id="ARBA00004141"/>
    </source>
</evidence>
<dbReference type="InterPro" id="IPR027806">
    <property type="entry name" value="HARBI1_dom"/>
</dbReference>
<proteinExistence type="predicted"/>
<feature type="transmembrane region" description="Helical" evidence="4">
    <location>
        <begin position="176"/>
        <end position="196"/>
    </location>
</feature>
<dbReference type="InterPro" id="IPR027805">
    <property type="entry name" value="Transposase_HTH_dom"/>
</dbReference>
<dbReference type="Proteomes" id="UP001187343">
    <property type="component" value="Unassembled WGS sequence"/>
</dbReference>
<evidence type="ECO:0000256" key="4">
    <source>
        <dbReference type="SAM" id="Phobius"/>
    </source>
</evidence>
<keyword evidence="8" id="KW-1185">Reference proteome</keyword>
<dbReference type="Pfam" id="PF13359">
    <property type="entry name" value="DDE_Tnp_4"/>
    <property type="match status" value="1"/>
</dbReference>
<feature type="transmembrane region" description="Helical" evidence="4">
    <location>
        <begin position="348"/>
        <end position="371"/>
    </location>
</feature>
<name>A0AA88PHV8_9TELE</name>
<feature type="domain" description="DDE Tnp4" evidence="5">
    <location>
        <begin position="565"/>
        <end position="711"/>
    </location>
</feature>
<evidence type="ECO:0000256" key="3">
    <source>
        <dbReference type="ARBA" id="ARBA00022723"/>
    </source>
</evidence>
<keyword evidence="3" id="KW-0479">Metal-binding</keyword>
<keyword evidence="4" id="KW-0812">Transmembrane</keyword>
<dbReference type="GO" id="GO:0046872">
    <property type="term" value="F:metal ion binding"/>
    <property type="evidence" value="ECO:0007669"/>
    <property type="project" value="UniProtKB-KW"/>
</dbReference>
<dbReference type="EMBL" id="JAUYZG010000021">
    <property type="protein sequence ID" value="KAK2874441.1"/>
    <property type="molecule type" value="Genomic_DNA"/>
</dbReference>
<dbReference type="GO" id="GO:0016020">
    <property type="term" value="C:membrane"/>
    <property type="evidence" value="ECO:0007669"/>
    <property type="project" value="UniProtKB-SubCell"/>
</dbReference>
<dbReference type="InterPro" id="IPR011701">
    <property type="entry name" value="MFS"/>
</dbReference>
<keyword evidence="4" id="KW-0472">Membrane</keyword>